<organism evidence="1">
    <name type="scientific">marine sediment metagenome</name>
    <dbReference type="NCBI Taxonomy" id="412755"/>
    <lineage>
        <taxon>unclassified sequences</taxon>
        <taxon>metagenomes</taxon>
        <taxon>ecological metagenomes</taxon>
    </lineage>
</organism>
<accession>A0A0F9GYF7</accession>
<sequence>MPTKTEVEILKYGAEARRELARRNFLDFVLYTLPAYNAGWFHRHVAHKLQKFWLDVKT</sequence>
<comment type="caution">
    <text evidence="1">The sequence shown here is derived from an EMBL/GenBank/DDBJ whole genome shotgun (WGS) entry which is preliminary data.</text>
</comment>
<feature type="non-terminal residue" evidence="1">
    <location>
        <position position="58"/>
    </location>
</feature>
<evidence type="ECO:0000313" key="1">
    <source>
        <dbReference type="EMBL" id="KKM03834.1"/>
    </source>
</evidence>
<dbReference type="AlphaFoldDB" id="A0A0F9GYF7"/>
<name>A0A0F9GYF7_9ZZZZ</name>
<dbReference type="EMBL" id="LAZR01016592">
    <property type="protein sequence ID" value="KKM03834.1"/>
    <property type="molecule type" value="Genomic_DNA"/>
</dbReference>
<gene>
    <name evidence="1" type="ORF">LCGC14_1770400</name>
</gene>
<reference evidence="1" key="1">
    <citation type="journal article" date="2015" name="Nature">
        <title>Complex archaea that bridge the gap between prokaryotes and eukaryotes.</title>
        <authorList>
            <person name="Spang A."/>
            <person name="Saw J.H."/>
            <person name="Jorgensen S.L."/>
            <person name="Zaremba-Niedzwiedzka K."/>
            <person name="Martijn J."/>
            <person name="Lind A.E."/>
            <person name="van Eijk R."/>
            <person name="Schleper C."/>
            <person name="Guy L."/>
            <person name="Ettema T.J."/>
        </authorList>
    </citation>
    <scope>NUCLEOTIDE SEQUENCE</scope>
</reference>
<proteinExistence type="predicted"/>
<protein>
    <submittedName>
        <fullName evidence="1">Uncharacterized protein</fullName>
    </submittedName>
</protein>